<evidence type="ECO:0000313" key="3">
    <source>
        <dbReference type="Proteomes" id="UP000824120"/>
    </source>
</evidence>
<dbReference type="EMBL" id="JACXVP010000009">
    <property type="protein sequence ID" value="KAG5587937.1"/>
    <property type="molecule type" value="Genomic_DNA"/>
</dbReference>
<dbReference type="AlphaFoldDB" id="A0A9J5XHW6"/>
<proteinExistence type="predicted"/>
<sequence>MKSSPSETSPAQGTSIEASTQVEPNKELIPLSKASQRCYYRLLSVYTMATSNPSFKTCIILTFIETSQGMSQAPSIIFNAANESVSIIRGNKLCFLQNSNPSLIATCEFCSEVVETELMRQSLAPPSEMAGRPPATFNQ</sequence>
<comment type="caution">
    <text evidence="2">The sequence shown here is derived from an EMBL/GenBank/DDBJ whole genome shotgun (WGS) entry which is preliminary data.</text>
</comment>
<evidence type="ECO:0000313" key="2">
    <source>
        <dbReference type="EMBL" id="KAG5587937.1"/>
    </source>
</evidence>
<keyword evidence="3" id="KW-1185">Reference proteome</keyword>
<organism evidence="2 3">
    <name type="scientific">Solanum commersonii</name>
    <name type="common">Commerson's wild potato</name>
    <name type="synonym">Commerson's nightshade</name>
    <dbReference type="NCBI Taxonomy" id="4109"/>
    <lineage>
        <taxon>Eukaryota</taxon>
        <taxon>Viridiplantae</taxon>
        <taxon>Streptophyta</taxon>
        <taxon>Embryophyta</taxon>
        <taxon>Tracheophyta</taxon>
        <taxon>Spermatophyta</taxon>
        <taxon>Magnoliopsida</taxon>
        <taxon>eudicotyledons</taxon>
        <taxon>Gunneridae</taxon>
        <taxon>Pentapetalae</taxon>
        <taxon>asterids</taxon>
        <taxon>lamiids</taxon>
        <taxon>Solanales</taxon>
        <taxon>Solanaceae</taxon>
        <taxon>Solanoideae</taxon>
        <taxon>Solaneae</taxon>
        <taxon>Solanum</taxon>
    </lineage>
</organism>
<evidence type="ECO:0000256" key="1">
    <source>
        <dbReference type="SAM" id="MobiDB-lite"/>
    </source>
</evidence>
<name>A0A9J5XHW6_SOLCO</name>
<protein>
    <submittedName>
        <fullName evidence="2">Uncharacterized protein</fullName>
    </submittedName>
</protein>
<gene>
    <name evidence="2" type="ORF">H5410_048371</name>
</gene>
<reference evidence="2 3" key="1">
    <citation type="submission" date="2020-09" db="EMBL/GenBank/DDBJ databases">
        <title>De no assembly of potato wild relative species, Solanum commersonii.</title>
        <authorList>
            <person name="Cho K."/>
        </authorList>
    </citation>
    <scope>NUCLEOTIDE SEQUENCE [LARGE SCALE GENOMIC DNA]</scope>
    <source>
        <strain evidence="2">LZ3.2</strain>
        <tissue evidence="2">Leaf</tissue>
    </source>
</reference>
<accession>A0A9J5XHW6</accession>
<dbReference type="Proteomes" id="UP000824120">
    <property type="component" value="Chromosome 9"/>
</dbReference>
<feature type="region of interest" description="Disordered" evidence="1">
    <location>
        <begin position="1"/>
        <end position="22"/>
    </location>
</feature>